<dbReference type="OrthoDB" id="2725265at2759"/>
<keyword evidence="2" id="KW-1185">Reference proteome</keyword>
<dbReference type="AlphaFoldDB" id="A0A1Y2IBG3"/>
<evidence type="ECO:0000313" key="2">
    <source>
        <dbReference type="Proteomes" id="UP000193067"/>
    </source>
</evidence>
<dbReference type="EMBL" id="KZ084146">
    <property type="protein sequence ID" value="OSC97760.1"/>
    <property type="molecule type" value="Genomic_DNA"/>
</dbReference>
<name>A0A1Y2IBG3_TRAC3</name>
<sequence>MSTPFNCLSDDILTHDTVLDFFDDDDTMVLPSVHPPSSFSRIRRLLDYSHAFAHHYSLSRLPHDTYWDERRNPPALCHDGLPLQIRMVGYVHSVDYEAQGFELQLTRVVDHNAHVQLLQLGVPRPVRYPSTVALYPLASHVTAGADPNTAYIEVFDATRRLRPAEFMDRVGLTAVDDNDVLIVDAACVQQPTSEGWDVAFEPLLVCLLRSARNAV</sequence>
<protein>
    <submittedName>
        <fullName evidence="1">Uncharacterized protein</fullName>
    </submittedName>
</protein>
<evidence type="ECO:0000313" key="1">
    <source>
        <dbReference type="EMBL" id="OSC97760.1"/>
    </source>
</evidence>
<reference evidence="1 2" key="1">
    <citation type="journal article" date="2015" name="Biotechnol. Biofuels">
        <title>Enhanced degradation of softwood versus hardwood by the white-rot fungus Pycnoporus coccineus.</title>
        <authorList>
            <person name="Couturier M."/>
            <person name="Navarro D."/>
            <person name="Chevret D."/>
            <person name="Henrissat B."/>
            <person name="Piumi F."/>
            <person name="Ruiz-Duenas F.J."/>
            <person name="Martinez A.T."/>
            <person name="Grigoriev I.V."/>
            <person name="Riley R."/>
            <person name="Lipzen A."/>
            <person name="Berrin J.G."/>
            <person name="Master E.R."/>
            <person name="Rosso M.N."/>
        </authorList>
    </citation>
    <scope>NUCLEOTIDE SEQUENCE [LARGE SCALE GENOMIC DNA]</scope>
    <source>
        <strain evidence="1 2">BRFM310</strain>
    </source>
</reference>
<dbReference type="Proteomes" id="UP000193067">
    <property type="component" value="Unassembled WGS sequence"/>
</dbReference>
<organism evidence="1 2">
    <name type="scientific">Trametes coccinea (strain BRFM310)</name>
    <name type="common">Pycnoporus coccineus</name>
    <dbReference type="NCBI Taxonomy" id="1353009"/>
    <lineage>
        <taxon>Eukaryota</taxon>
        <taxon>Fungi</taxon>
        <taxon>Dikarya</taxon>
        <taxon>Basidiomycota</taxon>
        <taxon>Agaricomycotina</taxon>
        <taxon>Agaricomycetes</taxon>
        <taxon>Polyporales</taxon>
        <taxon>Polyporaceae</taxon>
        <taxon>Trametes</taxon>
    </lineage>
</organism>
<proteinExistence type="predicted"/>
<gene>
    <name evidence="1" type="ORF">PYCCODRAFT_1101942</name>
</gene>
<accession>A0A1Y2IBG3</accession>